<keyword evidence="3 6" id="KW-1133">Transmembrane helix</keyword>
<dbReference type="OrthoDB" id="435607at2759"/>
<keyword evidence="4 6" id="KW-0472">Membrane</keyword>
<evidence type="ECO:0000256" key="3">
    <source>
        <dbReference type="ARBA" id="ARBA00022989"/>
    </source>
</evidence>
<feature type="transmembrane region" description="Helical" evidence="6">
    <location>
        <begin position="410"/>
        <end position="431"/>
    </location>
</feature>
<gene>
    <name evidence="7" type="ORF">LAMI_0F09560G</name>
</gene>
<comment type="subcellular location">
    <subcellularLocation>
        <location evidence="1">Membrane</location>
        <topology evidence="1">Multi-pass membrane protein</topology>
    </subcellularLocation>
</comment>
<name>A0A1G4K179_9SACH</name>
<evidence type="ECO:0000256" key="6">
    <source>
        <dbReference type="SAM" id="Phobius"/>
    </source>
</evidence>
<accession>A0A1G4K179</accession>
<feature type="transmembrane region" description="Helical" evidence="6">
    <location>
        <begin position="103"/>
        <end position="124"/>
    </location>
</feature>
<dbReference type="Proteomes" id="UP000191024">
    <property type="component" value="Chromosome F"/>
</dbReference>
<keyword evidence="8" id="KW-1185">Reference proteome</keyword>
<evidence type="ECO:0000256" key="5">
    <source>
        <dbReference type="SAM" id="MobiDB-lite"/>
    </source>
</evidence>
<reference evidence="8" key="1">
    <citation type="submission" date="2016-03" db="EMBL/GenBank/DDBJ databases">
        <authorList>
            <person name="Devillers H."/>
        </authorList>
    </citation>
    <scope>NUCLEOTIDE SEQUENCE [LARGE SCALE GENOMIC DNA]</scope>
</reference>
<evidence type="ECO:0000313" key="7">
    <source>
        <dbReference type="EMBL" id="SCU97298.1"/>
    </source>
</evidence>
<evidence type="ECO:0000313" key="8">
    <source>
        <dbReference type="Proteomes" id="UP000191024"/>
    </source>
</evidence>
<evidence type="ECO:0000256" key="4">
    <source>
        <dbReference type="ARBA" id="ARBA00023136"/>
    </source>
</evidence>
<dbReference type="PANTHER" id="PTHR31274:SF3">
    <property type="entry name" value="PROTEIN ECM3"/>
    <property type="match status" value="1"/>
</dbReference>
<organism evidence="7 8">
    <name type="scientific">Lachancea mirantina</name>
    <dbReference type="NCBI Taxonomy" id="1230905"/>
    <lineage>
        <taxon>Eukaryota</taxon>
        <taxon>Fungi</taxon>
        <taxon>Dikarya</taxon>
        <taxon>Ascomycota</taxon>
        <taxon>Saccharomycotina</taxon>
        <taxon>Saccharomycetes</taxon>
        <taxon>Saccharomycetales</taxon>
        <taxon>Saccharomycetaceae</taxon>
        <taxon>Lachancea</taxon>
    </lineage>
</organism>
<sequence length="552" mass="61321">MTLTIGQAIWASVKPIIKIYLIIGSGIGLAKLNILTVEATRCISDIVLTLLLPSLSFNKIVANIEDKDIKQVGIICLTSVMLFATGLFFAYVCRLLLPVPKQWRGGILCGGMFPNISDLPIAYLQTMDQGLIFTEAEGNKGVANVIIFLAMFMMCVFNLGGFRLIEMDFSYHDEESALCDSNYQIKEKCSDSTKNSDTDTSSMVAPEMRPPVQRAVLTATHSSTPSSTPNSQSYGTPGPTDAEVTSPPIALTQDANVVRRRTSQRSSHSSIMSNAELRESSPQDIHDLVREYSHVDEFGRRRSSRAMSMRTSNLANRIRSSDLTRIVTSDATVTRQDVLDSGKSLPKWIYKLSPTPFLVFFLKNCLRPCSMAVIVALTIAFIPWVKALFVTTSTTPHIKQAPDNQPALSFIMDFTSYVGAASVPFGLLLLGATLGRLKINKLYPGFWKTSIVLIVLKMCVMPIFGVLWCDRLVKAGWANWEDDRMLLFVIAIDWALPTMTTMIYFTASYTPVDAVETVQLDCVSFFLMLQYPLMIVSLPFLVTYFLKVQMKV</sequence>
<feature type="transmembrane region" description="Helical" evidence="6">
    <location>
        <begin position="525"/>
        <end position="546"/>
    </location>
</feature>
<dbReference type="InterPro" id="IPR004776">
    <property type="entry name" value="Mem_transp_PIN-like"/>
</dbReference>
<dbReference type="EMBL" id="LT598467">
    <property type="protein sequence ID" value="SCU97298.1"/>
    <property type="molecule type" value="Genomic_DNA"/>
</dbReference>
<evidence type="ECO:0000256" key="2">
    <source>
        <dbReference type="ARBA" id="ARBA00022692"/>
    </source>
</evidence>
<dbReference type="STRING" id="1230905.A0A1G4K179"/>
<dbReference type="AlphaFoldDB" id="A0A1G4K179"/>
<feature type="compositionally biased region" description="Low complexity" evidence="5">
    <location>
        <begin position="264"/>
        <end position="273"/>
    </location>
</feature>
<proteinExistence type="predicted"/>
<feature type="region of interest" description="Disordered" evidence="5">
    <location>
        <begin position="189"/>
        <end position="280"/>
    </location>
</feature>
<keyword evidence="2 6" id="KW-0812">Transmembrane</keyword>
<feature type="transmembrane region" description="Helical" evidence="6">
    <location>
        <begin position="74"/>
        <end position="97"/>
    </location>
</feature>
<feature type="transmembrane region" description="Helical" evidence="6">
    <location>
        <begin position="145"/>
        <end position="165"/>
    </location>
</feature>
<dbReference type="PANTHER" id="PTHR31274">
    <property type="entry name" value="PROTEIN ECM3"/>
    <property type="match status" value="1"/>
</dbReference>
<dbReference type="Pfam" id="PF03547">
    <property type="entry name" value="Mem_trans"/>
    <property type="match status" value="1"/>
</dbReference>
<dbReference type="GO" id="GO:0016020">
    <property type="term" value="C:membrane"/>
    <property type="evidence" value="ECO:0007669"/>
    <property type="project" value="UniProtKB-SubCell"/>
</dbReference>
<dbReference type="GO" id="GO:0055085">
    <property type="term" value="P:transmembrane transport"/>
    <property type="evidence" value="ECO:0007669"/>
    <property type="project" value="InterPro"/>
</dbReference>
<feature type="transmembrane region" description="Helical" evidence="6">
    <location>
        <begin position="451"/>
        <end position="473"/>
    </location>
</feature>
<feature type="transmembrane region" description="Helical" evidence="6">
    <location>
        <begin position="371"/>
        <end position="389"/>
    </location>
</feature>
<evidence type="ECO:0000256" key="1">
    <source>
        <dbReference type="ARBA" id="ARBA00004141"/>
    </source>
</evidence>
<protein>
    <submittedName>
        <fullName evidence="7">LAMI_0F09560g1_1</fullName>
    </submittedName>
</protein>
<dbReference type="InterPro" id="IPR040254">
    <property type="entry name" value="Ecm3-like"/>
</dbReference>
<feature type="compositionally biased region" description="Low complexity" evidence="5">
    <location>
        <begin position="218"/>
        <end position="233"/>
    </location>
</feature>
<feature type="transmembrane region" description="Helical" evidence="6">
    <location>
        <begin position="485"/>
        <end position="505"/>
    </location>
</feature>